<protein>
    <recommendedName>
        <fullName evidence="3">beta-N-acetylhexosaminidase</fullName>
        <ecNumber evidence="3">3.2.1.52</ecNumber>
    </recommendedName>
</protein>
<accession>A0A917C4R0</accession>
<keyword evidence="5" id="KW-0326">Glycosidase</keyword>
<dbReference type="InterPro" id="IPR017853">
    <property type="entry name" value="GH"/>
</dbReference>
<dbReference type="PANTHER" id="PTHR30480">
    <property type="entry name" value="BETA-HEXOSAMINIDASE-RELATED"/>
    <property type="match status" value="1"/>
</dbReference>
<evidence type="ECO:0000256" key="5">
    <source>
        <dbReference type="ARBA" id="ARBA00023295"/>
    </source>
</evidence>
<dbReference type="InterPro" id="IPR036962">
    <property type="entry name" value="Glyco_hydro_3_N_sf"/>
</dbReference>
<dbReference type="InterPro" id="IPR001764">
    <property type="entry name" value="Glyco_hydro_3_N"/>
</dbReference>
<evidence type="ECO:0000256" key="2">
    <source>
        <dbReference type="ARBA" id="ARBA00005336"/>
    </source>
</evidence>
<sequence length="342" mass="36437">MTIAPSGTRALIVGLAGHSLTEGERAFLRDVRPWGLILFARNVDTPEQVAALVADARAVLGWRVPVLIDQEGGRVQRLRPPHWLEYPPAENFGLLYDNDRTRALNAVRLNSRLLAHDLLTLGIDVDCLPVADLRLPEGHGIIGNRAYGSDAAIVAPLAGAAAQGLLDGGVLPVLKHLPGHGRAPVDSHEHLPSVSAPRAVLEETDFQPFKALNALPLGMTAHVVYEDIDAQNPATTSRVVLDEVVRGLIGFDGALMSDDLSMKALSGSFAERARASIAAGCDLLLHCNGDPAEMAEVAGEAPVLVADALTRTERALALRITPPAFDIEAARRDMARLLDPAL</sequence>
<dbReference type="PANTHER" id="PTHR30480:SF13">
    <property type="entry name" value="BETA-HEXOSAMINIDASE"/>
    <property type="match status" value="1"/>
</dbReference>
<proteinExistence type="inferred from homology"/>
<comment type="catalytic activity">
    <reaction evidence="1">
        <text>Hydrolysis of terminal non-reducing N-acetyl-D-hexosamine residues in N-acetyl-beta-D-hexosaminides.</text>
        <dbReference type="EC" id="3.2.1.52"/>
    </reaction>
</comment>
<dbReference type="NCBIfam" id="NF003740">
    <property type="entry name" value="PRK05337.1"/>
    <property type="match status" value="1"/>
</dbReference>
<name>A0A917C4R0_9HYPH</name>
<evidence type="ECO:0000259" key="6">
    <source>
        <dbReference type="Pfam" id="PF00933"/>
    </source>
</evidence>
<keyword evidence="8" id="KW-1185">Reference proteome</keyword>
<dbReference type="GO" id="GO:0005975">
    <property type="term" value="P:carbohydrate metabolic process"/>
    <property type="evidence" value="ECO:0007669"/>
    <property type="project" value="InterPro"/>
</dbReference>
<comment type="similarity">
    <text evidence="2">Belongs to the glycosyl hydrolase 3 family.</text>
</comment>
<dbReference type="Pfam" id="PF00933">
    <property type="entry name" value="Glyco_hydro_3"/>
    <property type="match status" value="1"/>
</dbReference>
<dbReference type="RefSeq" id="WP_188580871.1">
    <property type="nucleotide sequence ID" value="NZ_BMCT01000005.1"/>
</dbReference>
<organism evidence="7 8">
    <name type="scientific">Azorhizobium oxalatiphilum</name>
    <dbReference type="NCBI Taxonomy" id="980631"/>
    <lineage>
        <taxon>Bacteria</taxon>
        <taxon>Pseudomonadati</taxon>
        <taxon>Pseudomonadota</taxon>
        <taxon>Alphaproteobacteria</taxon>
        <taxon>Hyphomicrobiales</taxon>
        <taxon>Xanthobacteraceae</taxon>
        <taxon>Azorhizobium</taxon>
    </lineage>
</organism>
<reference evidence="7" key="2">
    <citation type="submission" date="2020-09" db="EMBL/GenBank/DDBJ databases">
        <authorList>
            <person name="Sun Q."/>
            <person name="Sedlacek I."/>
        </authorList>
    </citation>
    <scope>NUCLEOTIDE SEQUENCE</scope>
    <source>
        <strain evidence="7">CCM 7897</strain>
    </source>
</reference>
<dbReference type="AlphaFoldDB" id="A0A917C4R0"/>
<evidence type="ECO:0000313" key="8">
    <source>
        <dbReference type="Proteomes" id="UP000606044"/>
    </source>
</evidence>
<comment type="caution">
    <text evidence="7">The sequence shown here is derived from an EMBL/GenBank/DDBJ whole genome shotgun (WGS) entry which is preliminary data.</text>
</comment>
<dbReference type="InterPro" id="IPR050226">
    <property type="entry name" value="NagZ_Beta-hexosaminidase"/>
</dbReference>
<evidence type="ECO:0000256" key="4">
    <source>
        <dbReference type="ARBA" id="ARBA00022801"/>
    </source>
</evidence>
<evidence type="ECO:0000313" key="7">
    <source>
        <dbReference type="EMBL" id="GGF72077.1"/>
    </source>
</evidence>
<dbReference type="GO" id="GO:0009254">
    <property type="term" value="P:peptidoglycan turnover"/>
    <property type="evidence" value="ECO:0007669"/>
    <property type="project" value="TreeGrafter"/>
</dbReference>
<evidence type="ECO:0000256" key="3">
    <source>
        <dbReference type="ARBA" id="ARBA00012663"/>
    </source>
</evidence>
<feature type="domain" description="Glycoside hydrolase family 3 N-terminal" evidence="6">
    <location>
        <begin position="25"/>
        <end position="295"/>
    </location>
</feature>
<dbReference type="GO" id="GO:0004563">
    <property type="term" value="F:beta-N-acetylhexosaminidase activity"/>
    <property type="evidence" value="ECO:0007669"/>
    <property type="project" value="UniProtKB-EC"/>
</dbReference>
<dbReference type="EC" id="3.2.1.52" evidence="3"/>
<dbReference type="EMBL" id="BMCT01000005">
    <property type="protein sequence ID" value="GGF72077.1"/>
    <property type="molecule type" value="Genomic_DNA"/>
</dbReference>
<keyword evidence="4 7" id="KW-0378">Hydrolase</keyword>
<evidence type="ECO:0000256" key="1">
    <source>
        <dbReference type="ARBA" id="ARBA00001231"/>
    </source>
</evidence>
<gene>
    <name evidence="7" type="ORF">GCM10007301_34810</name>
</gene>
<reference evidence="7" key="1">
    <citation type="journal article" date="2014" name="Int. J. Syst. Evol. Microbiol.">
        <title>Complete genome sequence of Corynebacterium casei LMG S-19264T (=DSM 44701T), isolated from a smear-ripened cheese.</title>
        <authorList>
            <consortium name="US DOE Joint Genome Institute (JGI-PGF)"/>
            <person name="Walter F."/>
            <person name="Albersmeier A."/>
            <person name="Kalinowski J."/>
            <person name="Ruckert C."/>
        </authorList>
    </citation>
    <scope>NUCLEOTIDE SEQUENCE</scope>
    <source>
        <strain evidence="7">CCM 7897</strain>
    </source>
</reference>
<dbReference type="Proteomes" id="UP000606044">
    <property type="component" value="Unassembled WGS sequence"/>
</dbReference>
<dbReference type="SUPFAM" id="SSF51445">
    <property type="entry name" value="(Trans)glycosidases"/>
    <property type="match status" value="1"/>
</dbReference>
<dbReference type="Gene3D" id="3.20.20.300">
    <property type="entry name" value="Glycoside hydrolase, family 3, N-terminal domain"/>
    <property type="match status" value="1"/>
</dbReference>